<dbReference type="EMBL" id="JBHUCX010000020">
    <property type="protein sequence ID" value="MFD1674592.1"/>
    <property type="molecule type" value="Genomic_DNA"/>
</dbReference>
<name>A0ABW4JEC5_9BACL</name>
<dbReference type="Proteomes" id="UP001597079">
    <property type="component" value="Unassembled WGS sequence"/>
</dbReference>
<dbReference type="InterPro" id="IPR043519">
    <property type="entry name" value="NT_sf"/>
</dbReference>
<keyword evidence="3" id="KW-1185">Reference proteome</keyword>
<gene>
    <name evidence="2" type="ORF">ACFSB2_07715</name>
</gene>
<accession>A0ABW4JEC5</accession>
<dbReference type="InterPro" id="IPR041633">
    <property type="entry name" value="Polbeta"/>
</dbReference>
<evidence type="ECO:0000313" key="2">
    <source>
        <dbReference type="EMBL" id="MFD1674592.1"/>
    </source>
</evidence>
<evidence type="ECO:0000313" key="3">
    <source>
        <dbReference type="Proteomes" id="UP001597079"/>
    </source>
</evidence>
<proteinExistence type="predicted"/>
<comment type="caution">
    <text evidence="2">The sequence shown here is derived from an EMBL/GenBank/DDBJ whole genome shotgun (WGS) entry which is preliminary data.</text>
</comment>
<sequence length="314" mass="36128">MKSQSTTEIQAKFKWALDSFCSKLNKDEQVIAVILMGSLSYDQVWEKSDIDLKLIVKEQRLAKSTMSLIAHDVLINATIDTRNDFKRWMEGSVQGSIDHAILVKSKLLFTKDPSLQQYFDDIGYVGERDRQLMLLQSGCRALNLLSKVEKWCYVKADPTYSAFWMLKMVDTLADIEVMVNQEVPMRESVQRALQYHPELFHAIYTEMICGKVDERKVRSGLVKINAYLNRQTERLFKPVLDYLRQEQEIRTISDIEARFETIVSLDFGWLTLACDWLAECGALIKVTAETKLTPRSNVQLEEPAYLCADGGQFI</sequence>
<organism evidence="2 3">
    <name type="scientific">Alicyclobacillus fodiniaquatilis</name>
    <dbReference type="NCBI Taxonomy" id="1661150"/>
    <lineage>
        <taxon>Bacteria</taxon>
        <taxon>Bacillati</taxon>
        <taxon>Bacillota</taxon>
        <taxon>Bacilli</taxon>
        <taxon>Bacillales</taxon>
        <taxon>Alicyclobacillaceae</taxon>
        <taxon>Alicyclobacillus</taxon>
    </lineage>
</organism>
<dbReference type="Gene3D" id="3.30.460.10">
    <property type="entry name" value="Beta Polymerase, domain 2"/>
    <property type="match status" value="1"/>
</dbReference>
<evidence type="ECO:0000259" key="1">
    <source>
        <dbReference type="Pfam" id="PF18765"/>
    </source>
</evidence>
<reference evidence="3" key="1">
    <citation type="journal article" date="2019" name="Int. J. Syst. Evol. Microbiol.">
        <title>The Global Catalogue of Microorganisms (GCM) 10K type strain sequencing project: providing services to taxonomists for standard genome sequencing and annotation.</title>
        <authorList>
            <consortium name="The Broad Institute Genomics Platform"/>
            <consortium name="The Broad Institute Genome Sequencing Center for Infectious Disease"/>
            <person name="Wu L."/>
            <person name="Ma J."/>
        </authorList>
    </citation>
    <scope>NUCLEOTIDE SEQUENCE [LARGE SCALE GENOMIC DNA]</scope>
    <source>
        <strain evidence="3">CGMCC 1.12286</strain>
    </source>
</reference>
<dbReference type="Pfam" id="PF18765">
    <property type="entry name" value="Polbeta"/>
    <property type="match status" value="1"/>
</dbReference>
<dbReference type="SUPFAM" id="SSF81301">
    <property type="entry name" value="Nucleotidyltransferase"/>
    <property type="match status" value="1"/>
</dbReference>
<protein>
    <recommendedName>
        <fullName evidence="1">Polymerase beta nucleotidyltransferase domain-containing protein</fullName>
    </recommendedName>
</protein>
<feature type="domain" description="Polymerase beta nucleotidyltransferase" evidence="1">
    <location>
        <begin position="23"/>
        <end position="113"/>
    </location>
</feature>
<dbReference type="RefSeq" id="WP_377942455.1">
    <property type="nucleotide sequence ID" value="NZ_JBHUCX010000020.1"/>
</dbReference>